<dbReference type="STRING" id="519452.SAMN04488139_1173"/>
<dbReference type="RefSeq" id="WP_092838772.1">
    <property type="nucleotide sequence ID" value="NZ_FPCF01000001.1"/>
</dbReference>
<proteinExistence type="predicted"/>
<keyword evidence="1" id="KW-0812">Transmembrane</keyword>
<evidence type="ECO:0000313" key="4">
    <source>
        <dbReference type="Proteomes" id="UP000286985"/>
    </source>
</evidence>
<name>A0A432XME6_9GAMM</name>
<dbReference type="PANTHER" id="PTHR42208:SF1">
    <property type="entry name" value="HEAVY METAL TRANSPORTER"/>
    <property type="match status" value="1"/>
</dbReference>
<feature type="transmembrane region" description="Helical" evidence="1">
    <location>
        <begin position="47"/>
        <end position="65"/>
    </location>
</feature>
<feature type="transmembrane region" description="Helical" evidence="1">
    <location>
        <begin position="158"/>
        <end position="179"/>
    </location>
</feature>
<keyword evidence="1" id="KW-0472">Membrane</keyword>
<evidence type="ECO:0000313" key="3">
    <source>
        <dbReference type="EMBL" id="RUO49862.1"/>
    </source>
</evidence>
<sequence>MTIDIFAALLMALAGSGHCMMMCGGIAGAFAGRVNKRQLLTYNLGRISSYVVAGAIVGGTFAGVASLTDQGLISLRIIAALIMVSFGLYLGQWWYGLRYIERIGQPLWRRLQPLAAKFRRQRSYSALFAAGMLWGWLPCGLVYSALSWSAVSGSAQQGALLMFGFGLGTLPSMFAFGWLSRQLQQLLQSLGFRQLMGAAMIIYGLWTLIIALRQLQVLQ</sequence>
<protein>
    <submittedName>
        <fullName evidence="3">Sulfite exporter TauE/SafE family protein</fullName>
    </submittedName>
</protein>
<reference evidence="4" key="1">
    <citation type="journal article" date="2018" name="Front. Microbiol.">
        <title>Genome-Based Analysis Reveals the Taxonomy and Diversity of the Family Idiomarinaceae.</title>
        <authorList>
            <person name="Liu Y."/>
            <person name="Lai Q."/>
            <person name="Shao Z."/>
        </authorList>
    </citation>
    <scope>NUCLEOTIDE SEQUENCE [LARGE SCALE GENOMIC DNA]</scope>
    <source>
        <strain evidence="4">908033</strain>
    </source>
</reference>
<evidence type="ECO:0000259" key="2">
    <source>
        <dbReference type="Pfam" id="PF13386"/>
    </source>
</evidence>
<dbReference type="SUPFAM" id="SSF103473">
    <property type="entry name" value="MFS general substrate transporter"/>
    <property type="match status" value="1"/>
</dbReference>
<feature type="transmembrane region" description="Helical" evidence="1">
    <location>
        <begin position="191"/>
        <end position="212"/>
    </location>
</feature>
<dbReference type="Pfam" id="PF13386">
    <property type="entry name" value="DsbD_2"/>
    <property type="match status" value="1"/>
</dbReference>
<feature type="domain" description="Urease accessory protein UreH-like transmembrane" evidence="2">
    <location>
        <begin position="7"/>
        <end position="206"/>
    </location>
</feature>
<keyword evidence="1" id="KW-1133">Transmembrane helix</keyword>
<comment type="caution">
    <text evidence="3">The sequence shown here is derived from an EMBL/GenBank/DDBJ whole genome shotgun (WGS) entry which is preliminary data.</text>
</comment>
<dbReference type="Proteomes" id="UP000286985">
    <property type="component" value="Unassembled WGS sequence"/>
</dbReference>
<dbReference type="InterPro" id="IPR036259">
    <property type="entry name" value="MFS_trans_sf"/>
</dbReference>
<dbReference type="EMBL" id="PIPU01000001">
    <property type="protein sequence ID" value="RUO49862.1"/>
    <property type="molecule type" value="Genomic_DNA"/>
</dbReference>
<feature type="transmembrane region" description="Helical" evidence="1">
    <location>
        <begin position="77"/>
        <end position="95"/>
    </location>
</feature>
<feature type="transmembrane region" description="Helical" evidence="1">
    <location>
        <begin position="124"/>
        <end position="146"/>
    </location>
</feature>
<accession>A0A432XME6</accession>
<dbReference type="OrthoDB" id="9798690at2"/>
<gene>
    <name evidence="3" type="ORF">CWE24_05160</name>
</gene>
<dbReference type="PANTHER" id="PTHR42208">
    <property type="entry name" value="HEAVY METAL TRANSPORTER-RELATED"/>
    <property type="match status" value="1"/>
</dbReference>
<dbReference type="InterPro" id="IPR039447">
    <property type="entry name" value="UreH-like_TM_dom"/>
</dbReference>
<keyword evidence="4" id="KW-1185">Reference proteome</keyword>
<organism evidence="3 4">
    <name type="scientific">Pseudidiomarina donghaiensis</name>
    <dbReference type="NCBI Taxonomy" id="519452"/>
    <lineage>
        <taxon>Bacteria</taxon>
        <taxon>Pseudomonadati</taxon>
        <taxon>Pseudomonadota</taxon>
        <taxon>Gammaproteobacteria</taxon>
        <taxon>Alteromonadales</taxon>
        <taxon>Idiomarinaceae</taxon>
        <taxon>Pseudidiomarina</taxon>
    </lineage>
</organism>
<dbReference type="AlphaFoldDB" id="A0A432XME6"/>
<evidence type="ECO:0000256" key="1">
    <source>
        <dbReference type="SAM" id="Phobius"/>
    </source>
</evidence>